<keyword evidence="6" id="KW-0503">Monooxygenase</keyword>
<dbReference type="InterPro" id="IPR036396">
    <property type="entry name" value="Cyt_P450_sf"/>
</dbReference>
<dbReference type="PANTHER" id="PTHR24305">
    <property type="entry name" value="CYTOCHROME P450"/>
    <property type="match status" value="1"/>
</dbReference>
<evidence type="ECO:0000256" key="3">
    <source>
        <dbReference type="ARBA" id="ARBA00022723"/>
    </source>
</evidence>
<dbReference type="Proteomes" id="UP000302139">
    <property type="component" value="Unassembled WGS sequence"/>
</dbReference>
<dbReference type="PRINTS" id="PR00385">
    <property type="entry name" value="P450"/>
</dbReference>
<sequence>MVMPRRFPGPRGKWLVGNMAPYLADRIGWLRATQKEYGDIVRLGPDTLVVHDPELAHEILARTNDTYLLETSQLAGRRQRAAAQARLDTWMAVRQGMWHGFAGRLAEVHLARLMAQVGLLLDLHAGDDKDLVERCRATTGRLIVDFCIGGDPRHAALCDEAVTRADLLFTSAQNALVQKETRRRFHRRPLASAASTANAELLGFLHDSVAERRSRGYSGSPRDLLDSLLHASGPDDTNDLIVSVLRMAMFASHGVPGAALSWIVLRLASEPGALQAVRKEAETCPADGALSIERLPLTTAFVKETLRLHPPQWLLTRTAIRRTTVGAYQVRAGQEIFVSPYVMHRDGRFWPRPERFELERWTGDRIPYPRHTYLPFGAGPRICPGSRLALAHLVILTMRLAADHVPQAPSIEDVNVTCDGLLLPANVRGGWTYRTS</sequence>
<dbReference type="GO" id="GO:0004497">
    <property type="term" value="F:monooxygenase activity"/>
    <property type="evidence" value="ECO:0007669"/>
    <property type="project" value="UniProtKB-KW"/>
</dbReference>
<dbReference type="SUPFAM" id="SSF48264">
    <property type="entry name" value="Cytochrome P450"/>
    <property type="match status" value="1"/>
</dbReference>
<dbReference type="GO" id="GO:0016705">
    <property type="term" value="F:oxidoreductase activity, acting on paired donors, with incorporation or reduction of molecular oxygen"/>
    <property type="evidence" value="ECO:0007669"/>
    <property type="project" value="InterPro"/>
</dbReference>
<dbReference type="Pfam" id="PF00067">
    <property type="entry name" value="p450"/>
    <property type="match status" value="1"/>
</dbReference>
<evidence type="ECO:0000313" key="8">
    <source>
        <dbReference type="EMBL" id="GDY80503.1"/>
    </source>
</evidence>
<dbReference type="InterPro" id="IPR001128">
    <property type="entry name" value="Cyt_P450"/>
</dbReference>
<evidence type="ECO:0000256" key="2">
    <source>
        <dbReference type="ARBA" id="ARBA00010617"/>
    </source>
</evidence>
<dbReference type="EMBL" id="BJHX01000004">
    <property type="protein sequence ID" value="GDY70200.1"/>
    <property type="molecule type" value="Genomic_DNA"/>
</dbReference>
<dbReference type="STRING" id="33903.AQJ43_36550"/>
<comment type="cofactor">
    <cofactor evidence="1 5">
        <name>heme</name>
        <dbReference type="ChEBI" id="CHEBI:30413"/>
    </cofactor>
</comment>
<keyword evidence="4 5" id="KW-0408">Iron</keyword>
<dbReference type="EMBL" id="BJHY01000003">
    <property type="protein sequence ID" value="GDY80503.1"/>
    <property type="molecule type" value="Genomic_DNA"/>
</dbReference>
<dbReference type="RefSeq" id="WP_078936771.1">
    <property type="nucleotide sequence ID" value="NZ_BAABTN010000108.1"/>
</dbReference>
<evidence type="ECO:0000256" key="6">
    <source>
        <dbReference type="RuleBase" id="RU000461"/>
    </source>
</evidence>
<comment type="caution">
    <text evidence="8">The sequence shown here is derived from an EMBL/GenBank/DDBJ whole genome shotgun (WGS) entry which is preliminary data.</text>
</comment>
<dbReference type="Gene3D" id="1.10.630.10">
    <property type="entry name" value="Cytochrome P450"/>
    <property type="match status" value="1"/>
</dbReference>
<dbReference type="PRINTS" id="PR00465">
    <property type="entry name" value="EP450IV"/>
</dbReference>
<comment type="similarity">
    <text evidence="2 6">Belongs to the cytochrome P450 family.</text>
</comment>
<evidence type="ECO:0000313" key="9">
    <source>
        <dbReference type="Proteomes" id="UP000299211"/>
    </source>
</evidence>
<reference evidence="8 9" key="1">
    <citation type="submission" date="2019-04" db="EMBL/GenBank/DDBJ databases">
        <title>Draft genome sequences of Streptomyces avermitilis ATCC 31267.</title>
        <authorList>
            <person name="Komaki H."/>
            <person name="Tamura T."/>
            <person name="Hosoyama A."/>
        </authorList>
    </citation>
    <scope>NUCLEOTIDE SEQUENCE [LARGE SCALE GENOMIC DNA]</scope>
    <source>
        <strain evidence="8 9">ATCC 31267</strain>
    </source>
</reference>
<dbReference type="PANTHER" id="PTHR24305:SF166">
    <property type="entry name" value="CYTOCHROME P450 12A4, MITOCHONDRIAL-RELATED"/>
    <property type="match status" value="1"/>
</dbReference>
<name>A0A4D4N7R2_STRAX</name>
<dbReference type="InterPro" id="IPR017972">
    <property type="entry name" value="Cyt_P450_CS"/>
</dbReference>
<gene>
    <name evidence="7" type="ORF">SAV14893_095930</name>
    <name evidence="8" type="ORF">SAV31267_099880</name>
</gene>
<evidence type="ECO:0000313" key="7">
    <source>
        <dbReference type="EMBL" id="GDY70200.1"/>
    </source>
</evidence>
<dbReference type="GO" id="GO:0020037">
    <property type="term" value="F:heme binding"/>
    <property type="evidence" value="ECO:0007669"/>
    <property type="project" value="InterPro"/>
</dbReference>
<dbReference type="InterPro" id="IPR050121">
    <property type="entry name" value="Cytochrome_P450_monoxygenase"/>
</dbReference>
<dbReference type="PROSITE" id="PS00086">
    <property type="entry name" value="CYTOCHROME_P450"/>
    <property type="match status" value="1"/>
</dbReference>
<dbReference type="CDD" id="cd00302">
    <property type="entry name" value="cytochrome_P450"/>
    <property type="match status" value="1"/>
</dbReference>
<evidence type="ECO:0000313" key="10">
    <source>
        <dbReference type="Proteomes" id="UP000302139"/>
    </source>
</evidence>
<dbReference type="AlphaFoldDB" id="A0A4D4N7R2"/>
<evidence type="ECO:0000256" key="5">
    <source>
        <dbReference type="PIRSR" id="PIRSR602403-1"/>
    </source>
</evidence>
<keyword evidence="5 6" id="KW-0349">Heme</keyword>
<dbReference type="Proteomes" id="UP000299211">
    <property type="component" value="Unassembled WGS sequence"/>
</dbReference>
<keyword evidence="3 5" id="KW-0479">Metal-binding</keyword>
<evidence type="ECO:0000256" key="4">
    <source>
        <dbReference type="ARBA" id="ARBA00023004"/>
    </source>
</evidence>
<proteinExistence type="inferred from homology"/>
<feature type="binding site" description="axial binding residue" evidence="5">
    <location>
        <position position="383"/>
    </location>
    <ligand>
        <name>heme</name>
        <dbReference type="ChEBI" id="CHEBI:30413"/>
    </ligand>
    <ligandPart>
        <name>Fe</name>
        <dbReference type="ChEBI" id="CHEBI:18248"/>
    </ligandPart>
</feature>
<keyword evidence="6" id="KW-0560">Oxidoreductase</keyword>
<accession>A0A4D4N7R2</accession>
<dbReference type="InterPro" id="IPR002403">
    <property type="entry name" value="Cyt_P450_E_grp-IV"/>
</dbReference>
<organism evidence="8 9">
    <name type="scientific">Streptomyces avermitilis</name>
    <dbReference type="NCBI Taxonomy" id="33903"/>
    <lineage>
        <taxon>Bacteria</taxon>
        <taxon>Bacillati</taxon>
        <taxon>Actinomycetota</taxon>
        <taxon>Actinomycetes</taxon>
        <taxon>Kitasatosporales</taxon>
        <taxon>Streptomycetaceae</taxon>
        <taxon>Streptomyces</taxon>
    </lineage>
</organism>
<reference evidence="7 10" key="2">
    <citation type="submission" date="2019-04" db="EMBL/GenBank/DDBJ databases">
        <title>Draft genome sequences of Streptomyces avermitilis NBRC 14893.</title>
        <authorList>
            <person name="Komaki H."/>
            <person name="Tamura T."/>
            <person name="Hosoyama A."/>
        </authorList>
    </citation>
    <scope>NUCLEOTIDE SEQUENCE [LARGE SCALE GENOMIC DNA]</scope>
    <source>
        <strain evidence="7 10">NBRC 14893</strain>
    </source>
</reference>
<dbReference type="GO" id="GO:0005506">
    <property type="term" value="F:iron ion binding"/>
    <property type="evidence" value="ECO:0007669"/>
    <property type="project" value="InterPro"/>
</dbReference>
<protein>
    <submittedName>
        <fullName evidence="8">Cytochrome P450</fullName>
    </submittedName>
</protein>
<evidence type="ECO:0000256" key="1">
    <source>
        <dbReference type="ARBA" id="ARBA00001971"/>
    </source>
</evidence>